<evidence type="ECO:0000313" key="2">
    <source>
        <dbReference type="Proteomes" id="UP001159363"/>
    </source>
</evidence>
<evidence type="ECO:0000313" key="1">
    <source>
        <dbReference type="EMBL" id="KAJ8897745.1"/>
    </source>
</evidence>
<protein>
    <submittedName>
        <fullName evidence="1">Uncharacterized protein</fullName>
    </submittedName>
</protein>
<sequence>MTEMVSHLKHAENRLQRASALANTVDSDSSKCRLFISTCHDLPDMKTSFENDHLTFKLKCKTKVDLDQGKYTENMGEFYDLYNYIMAILDTTLIINNQDLSNVESCTYLKLALKGEPLALVVTAFDR</sequence>
<proteinExistence type="predicted"/>
<reference evidence="1 2" key="1">
    <citation type="submission" date="2023-02" db="EMBL/GenBank/DDBJ databases">
        <title>LHISI_Scaffold_Assembly.</title>
        <authorList>
            <person name="Stuart O.P."/>
            <person name="Cleave R."/>
            <person name="Magrath M.J.L."/>
            <person name="Mikheyev A.S."/>
        </authorList>
    </citation>
    <scope>NUCLEOTIDE SEQUENCE [LARGE SCALE GENOMIC DNA]</scope>
    <source>
        <strain evidence="1">Daus_M_001</strain>
        <tissue evidence="1">Leg muscle</tissue>
    </source>
</reference>
<name>A0ABQ9INJ9_9NEOP</name>
<dbReference type="EMBL" id="JARBHB010000001">
    <property type="protein sequence ID" value="KAJ8897745.1"/>
    <property type="molecule type" value="Genomic_DNA"/>
</dbReference>
<dbReference type="Proteomes" id="UP001159363">
    <property type="component" value="Chromosome 1"/>
</dbReference>
<organism evidence="1 2">
    <name type="scientific">Dryococelus australis</name>
    <dbReference type="NCBI Taxonomy" id="614101"/>
    <lineage>
        <taxon>Eukaryota</taxon>
        <taxon>Metazoa</taxon>
        <taxon>Ecdysozoa</taxon>
        <taxon>Arthropoda</taxon>
        <taxon>Hexapoda</taxon>
        <taxon>Insecta</taxon>
        <taxon>Pterygota</taxon>
        <taxon>Neoptera</taxon>
        <taxon>Polyneoptera</taxon>
        <taxon>Phasmatodea</taxon>
        <taxon>Verophasmatodea</taxon>
        <taxon>Anareolatae</taxon>
        <taxon>Phasmatidae</taxon>
        <taxon>Eurycanthinae</taxon>
        <taxon>Dryococelus</taxon>
    </lineage>
</organism>
<comment type="caution">
    <text evidence="1">The sequence shown here is derived from an EMBL/GenBank/DDBJ whole genome shotgun (WGS) entry which is preliminary data.</text>
</comment>
<keyword evidence="2" id="KW-1185">Reference proteome</keyword>
<accession>A0ABQ9INJ9</accession>
<gene>
    <name evidence="1" type="ORF">PR048_003095</name>
</gene>